<evidence type="ECO:0000256" key="1">
    <source>
        <dbReference type="SAM" id="MobiDB-lite"/>
    </source>
</evidence>
<dbReference type="InterPro" id="IPR024937">
    <property type="entry name" value="Domain_X"/>
</dbReference>
<dbReference type="EMBL" id="QZWG01000016">
    <property type="protein sequence ID" value="RZB60655.1"/>
    <property type="molecule type" value="Genomic_DNA"/>
</dbReference>
<feature type="domain" description="DBP10 C-terminal" evidence="2">
    <location>
        <begin position="1307"/>
        <end position="1369"/>
    </location>
</feature>
<dbReference type="GO" id="GO:0003724">
    <property type="term" value="F:RNA helicase activity"/>
    <property type="evidence" value="ECO:0007669"/>
    <property type="project" value="InterPro"/>
</dbReference>
<dbReference type="GO" id="GO:0003723">
    <property type="term" value="F:RNA binding"/>
    <property type="evidence" value="ECO:0007669"/>
    <property type="project" value="InterPro"/>
</dbReference>
<dbReference type="GO" id="GO:0006315">
    <property type="term" value="P:homing of group II introns"/>
    <property type="evidence" value="ECO:0007669"/>
    <property type="project" value="TreeGrafter"/>
</dbReference>
<feature type="compositionally biased region" description="Basic residues" evidence="1">
    <location>
        <begin position="1396"/>
        <end position="1408"/>
    </location>
</feature>
<accession>A0A445GHH7</accession>
<dbReference type="PANTHER" id="PTHR33642:SF4">
    <property type="entry name" value="COX1_OXI3 INTRON 1 PROTEIN-RELATED"/>
    <property type="match status" value="1"/>
</dbReference>
<dbReference type="PANTHER" id="PTHR33642">
    <property type="entry name" value="COX1/OXI3 INTRON 1 PROTEIN-RELATED"/>
    <property type="match status" value="1"/>
</dbReference>
<dbReference type="SMART" id="SM01123">
    <property type="entry name" value="DBP10CT"/>
    <property type="match status" value="1"/>
</dbReference>
<proteinExistence type="predicted"/>
<dbReference type="GO" id="GO:0005739">
    <property type="term" value="C:mitochondrion"/>
    <property type="evidence" value="ECO:0007669"/>
    <property type="project" value="TreeGrafter"/>
</dbReference>
<dbReference type="GO" id="GO:0005524">
    <property type="term" value="F:ATP binding"/>
    <property type="evidence" value="ECO:0007669"/>
    <property type="project" value="InterPro"/>
</dbReference>
<dbReference type="GO" id="GO:0090615">
    <property type="term" value="P:mitochondrial mRNA processing"/>
    <property type="evidence" value="ECO:0007669"/>
    <property type="project" value="TreeGrafter"/>
</dbReference>
<sequence length="1408" mass="159281">MASSTIGGVAMVFMKAKTAFLQSSIQLLDILDVSRTVYLQNSSAFVGVGFYSSVRDLKAQELASVDPESTFFCVEAHVVFMELSEYLFQVYHVLGYSLRLDDHVVDIDLDVSSDPLLENMVHQSLDVSDASVLMASEVPAELHALLEFGFELQLDELFNRLWASIREEHEHLVDSQGSDWRPLIHTHDLGAFKLGRLPSGRIRCHLQDFCIALSFLLLISLDNHDLSRQDWKFHLQMWHGDNGSELIECFYANQSKVDVASGLYSFPCKAEEWTDMSETGLVDEDHGHHEVGDYDGDNHGVILVDGVDTHEVFITESDRRETLWRWCIDIVDINVPNGMEVVLARLARLSFVGESAPNGVDQPSYFLGPWLGNSKKIGPGMQEKALRLSRALRLHSVGSVPHKFKITDLDDDASKPFYDFLEDSSFACCRGGPLLYRGRVVVARSLSQTLAQASLVLVLVLALVDPRSFSLSSSRASSLGLIQSVGVFEFVGSCAAPAPNSCSILVCLVGWGKGRMASYVSMVASLHLHIRRIVFRNAHPRLHSTLTKPQFKALVLDHYSHGKFSNLIQNIVASPPVLHTACQNLSPSFPPPDRFSIPATCRELLENRFDVASCCLTLTPSFVLPNLKLKVVIEAIRMVLEIVYDDRFVTFCYGGRVGMGRHTAIRYLKNSLENPTWWFTVRFKPHRFQHFHVEKLCSVIESKVKDSIFIDLIKRLFQCKALVIELGADWLGRGLPQECGLCSILINVYFDAFDKEIQEMRLRENRENRELDPKIIASGLYSDVFYKPVKVYAVRYLDEILLATSGSKMLALELRMGVVKTLELGLGLRVDKVNTAIHSAVSEKIEFLGMELQAVPPSILRPPMSEKAIRARKKYLRQKEVRALELRNARARNRRKLGLKIFSHVYKKFKQSDGFKFDFSIENQVREIFRSWADEVVQEFLGNIDECQEWHRSLSAGDFLQLRHIRNQLPPELVDAYDKFQEQVDKHLNPIEARKAIEEEERRVKEEEEQNYSKGTVEDLTKLCMKVEAPEILIRKAVKLVGFTNHMGRPRPIEFLVALEDADIIKWYAGIARRWLDYFCCCHNFKTVKTIVTYHLRFSCILTLAEKHESTKREVIKHFSKDLRVYDMNGNHEVYFPTEREVKMMGDRNLSDPKPVDGALSLAVVRLASDEPPCHCIAHFCDKTTTVFYRVHLLQNRLNVSPLDKEKWVQGMGVIHESLNRSVIGVAAGLARNIVTGMVEGTVMMVGACEGAMSGVGFVGKIEVGELFVYCRIIRVRHFTAQHMEAGLSVKANEDFASNRLEAAVLDLVADDGAGIQKQRSMYHWDKRGKKYIKLNNGDRVAANGKIKTESGAKTKANKTGIYKKWKERSHGRISLKGTNNGDPQESTSLAGSYQRGRRNFKGSKKQH</sequence>
<protein>
    <submittedName>
        <fullName evidence="3">Nuclear intron maturase 3, mitochondrial isoform A</fullName>
    </submittedName>
</protein>
<feature type="region of interest" description="Disordered" evidence="1">
    <location>
        <begin position="1368"/>
        <end position="1408"/>
    </location>
</feature>
<name>A0A445GHH7_GLYSO</name>
<feature type="compositionally biased region" description="Polar residues" evidence="1">
    <location>
        <begin position="1377"/>
        <end position="1392"/>
    </location>
</feature>
<keyword evidence="4" id="KW-1185">Reference proteome</keyword>
<organism evidence="3 4">
    <name type="scientific">Glycine soja</name>
    <name type="common">Wild soybean</name>
    <dbReference type="NCBI Taxonomy" id="3848"/>
    <lineage>
        <taxon>Eukaryota</taxon>
        <taxon>Viridiplantae</taxon>
        <taxon>Streptophyta</taxon>
        <taxon>Embryophyta</taxon>
        <taxon>Tracheophyta</taxon>
        <taxon>Spermatophyta</taxon>
        <taxon>Magnoliopsida</taxon>
        <taxon>eudicotyledons</taxon>
        <taxon>Gunneridae</taxon>
        <taxon>Pentapetalae</taxon>
        <taxon>rosids</taxon>
        <taxon>fabids</taxon>
        <taxon>Fabales</taxon>
        <taxon>Fabaceae</taxon>
        <taxon>Papilionoideae</taxon>
        <taxon>50 kb inversion clade</taxon>
        <taxon>NPAAA clade</taxon>
        <taxon>indigoferoid/millettioid clade</taxon>
        <taxon>Phaseoleae</taxon>
        <taxon>Glycine</taxon>
        <taxon>Glycine subgen. Soja</taxon>
    </lineage>
</organism>
<dbReference type="CDD" id="cd01651">
    <property type="entry name" value="RT_G2_intron"/>
    <property type="match status" value="1"/>
</dbReference>
<reference evidence="3 4" key="1">
    <citation type="submission" date="2018-09" db="EMBL/GenBank/DDBJ databases">
        <title>A high-quality reference genome of wild soybean provides a powerful tool to mine soybean genomes.</title>
        <authorList>
            <person name="Xie M."/>
            <person name="Chung C.Y.L."/>
            <person name="Li M.-W."/>
            <person name="Wong F.-L."/>
            <person name="Chan T.-F."/>
            <person name="Lam H.-M."/>
        </authorList>
    </citation>
    <scope>NUCLEOTIDE SEQUENCE [LARGE SCALE GENOMIC DNA]</scope>
    <source>
        <strain evidence="4">cv. W05</strain>
        <tissue evidence="3">Hypocotyl of etiolated seedlings</tissue>
    </source>
</reference>
<evidence type="ECO:0000313" key="3">
    <source>
        <dbReference type="EMBL" id="RZB60655.1"/>
    </source>
</evidence>
<dbReference type="GO" id="GO:0005634">
    <property type="term" value="C:nucleus"/>
    <property type="evidence" value="ECO:0007669"/>
    <property type="project" value="InterPro"/>
</dbReference>
<dbReference type="GO" id="GO:0003964">
    <property type="term" value="F:RNA-directed DNA polymerase activity"/>
    <property type="evidence" value="ECO:0007669"/>
    <property type="project" value="TreeGrafter"/>
</dbReference>
<evidence type="ECO:0000259" key="2">
    <source>
        <dbReference type="SMART" id="SM01123"/>
    </source>
</evidence>
<dbReference type="InterPro" id="IPR012541">
    <property type="entry name" value="DBP10_C"/>
</dbReference>
<gene>
    <name evidence="3" type="ORF">D0Y65_043422</name>
</gene>
<dbReference type="Pfam" id="PF01348">
    <property type="entry name" value="Intron_maturas2"/>
    <property type="match status" value="1"/>
</dbReference>
<dbReference type="Proteomes" id="UP000289340">
    <property type="component" value="Chromosome 16"/>
</dbReference>
<dbReference type="Pfam" id="PF08147">
    <property type="entry name" value="DBP10CT"/>
    <property type="match status" value="1"/>
</dbReference>
<evidence type="ECO:0000313" key="4">
    <source>
        <dbReference type="Proteomes" id="UP000289340"/>
    </source>
</evidence>
<comment type="caution">
    <text evidence="3">The sequence shown here is derived from an EMBL/GenBank/DDBJ whole genome shotgun (WGS) entry which is preliminary data.</text>
</comment>